<dbReference type="GO" id="GO:0030007">
    <property type="term" value="P:intracellular potassium ion homeostasis"/>
    <property type="evidence" value="ECO:0000318"/>
    <property type="project" value="GO_Central"/>
</dbReference>
<feature type="transmembrane region" description="Helical" evidence="10">
    <location>
        <begin position="21"/>
        <end position="46"/>
    </location>
</feature>
<evidence type="ECO:0000313" key="12">
    <source>
        <dbReference type="EMBL" id="CBF73735.1"/>
    </source>
</evidence>
<dbReference type="NCBIfam" id="TIGR00934">
    <property type="entry name" value="2a38euk"/>
    <property type="match status" value="1"/>
</dbReference>
<sequence>MFSSFLRQLAQLKARIPWLKDLHLNFILIHYIYIISMALVTSIIIYPGNDLPYIDALFFSAGAATQSGLNTVDFNLLQTYQQVILYFVSMLTTPIFINTALVFIRLYWFEKRFQHVVRDARALRTTRSRLRTISEDKNSQSYGREEAGINGRPIVVLRNQAANPPQEDSPRSAPRSPNESDSESVSPTSNASSAKMESQSPLATINRDFGDLRVPAQLSPEHHIAFLEKQRKNKGALRIPSPREYDRGGAPEVLEEEENEDNDLSKTRTDQSEPRSPRNLDGDDTNNTPNMDGPHITITEPQLPRTRTRNSTFPRMDTRPTFRETKDDDDPAAFSRANRKSTFNGIFRSLTQERDRPTLPYLSWDATVGRNSNFIDLTEEQRDELGGIEYRALKTLAVVLISYYVLFHILGVICLTPWIMETHWGNVVTAAGQGRPWWAIFTAASAFNDVGFTLTPDSMMSFQGAVWPLLLMSFLIIIGNTGFPCMLRFIIWTMSKVVSKETPLWEELKFLLDHPRRCFTLLFPRNATWWLFAILVLLNGIDLIFFIILDLNDETVTSLSTGIKILDGLFQATCTRTAGFAVVSIADLHPAVQVSYMIMMYISVFPIAISLRRTNVYEEKSLGIFADDEDDDDDSQTAPSYIGTHLRKQLGFDLWYVCLGLFIITIVEGDRLENKNQYSFQIWSVLFEVVSAYGTVGLSLGYPGVNASFVSQFRVLSTLVIIAMQIRGRHRGLPYSLDRAILLPSESLQQKEILDAERRMRRRASNLSQIGSLGRQQSQAVSENNAAGVSSALDARERERNTEANTGINAAEPITMRRHPTLRSQQSQR</sequence>
<evidence type="ECO:0000256" key="1">
    <source>
        <dbReference type="ARBA" id="ARBA00004141"/>
    </source>
</evidence>
<evidence type="ECO:0000256" key="2">
    <source>
        <dbReference type="ARBA" id="ARBA00009137"/>
    </source>
</evidence>
<dbReference type="HOGENOM" id="CLU_005947_0_1_1"/>
<comment type="subcellular location">
    <subcellularLocation>
        <location evidence="1">Membrane</location>
        <topology evidence="1">Multi-pass membrane protein</topology>
    </subcellularLocation>
</comment>
<feature type="transmembrane region" description="Helical" evidence="10">
    <location>
        <begin position="650"/>
        <end position="667"/>
    </location>
</feature>
<dbReference type="AlphaFoldDB" id="Q5AUK1"/>
<dbReference type="OMA" id="MLRLMIW"/>
<dbReference type="Pfam" id="PF02386">
    <property type="entry name" value="TrkH"/>
    <property type="match status" value="1"/>
</dbReference>
<dbReference type="FunCoup" id="Q5AUK1">
    <property type="interactions" value="20"/>
</dbReference>
<feature type="transmembrane region" description="Helical" evidence="10">
    <location>
        <begin position="594"/>
        <end position="611"/>
    </location>
</feature>
<evidence type="ECO:0000256" key="4">
    <source>
        <dbReference type="ARBA" id="ARBA00022538"/>
    </source>
</evidence>
<dbReference type="GO" id="GO:0140107">
    <property type="term" value="F:high-affinity potassium ion transmembrane transporter activity"/>
    <property type="evidence" value="ECO:0000318"/>
    <property type="project" value="GO_Central"/>
</dbReference>
<keyword evidence="4 10" id="KW-0633">Potassium transport</keyword>
<reference evidence="13" key="2">
    <citation type="journal article" date="2009" name="Fungal Genet. Biol.">
        <title>The 2008 update of the Aspergillus nidulans genome annotation: a community effort.</title>
        <authorList>
            <person name="Wortman J.R."/>
            <person name="Gilsenan J.M."/>
            <person name="Joardar V."/>
            <person name="Deegan J."/>
            <person name="Clutterbuck J."/>
            <person name="Andersen M.R."/>
            <person name="Archer D."/>
            <person name="Bencina M."/>
            <person name="Braus G."/>
            <person name="Coutinho P."/>
            <person name="von Dohren H."/>
            <person name="Doonan J."/>
            <person name="Driessen A.J."/>
            <person name="Durek P."/>
            <person name="Espeso E."/>
            <person name="Fekete E."/>
            <person name="Flipphi M."/>
            <person name="Estrada C.G."/>
            <person name="Geysens S."/>
            <person name="Goldman G."/>
            <person name="de Groot P.W."/>
            <person name="Hansen K."/>
            <person name="Harris S.D."/>
            <person name="Heinekamp T."/>
            <person name="Helmstaedt K."/>
            <person name="Henrissat B."/>
            <person name="Hofmann G."/>
            <person name="Homan T."/>
            <person name="Horio T."/>
            <person name="Horiuchi H."/>
            <person name="James S."/>
            <person name="Jones M."/>
            <person name="Karaffa L."/>
            <person name="Karanyi Z."/>
            <person name="Kato M."/>
            <person name="Keller N."/>
            <person name="Kelly D.E."/>
            <person name="Kiel J.A."/>
            <person name="Kim J.M."/>
            <person name="van der Klei I.J."/>
            <person name="Klis F.M."/>
            <person name="Kovalchuk A."/>
            <person name="Krasevec N."/>
            <person name="Kubicek C.P."/>
            <person name="Liu B."/>
            <person name="Maccabe A."/>
            <person name="Meyer V."/>
            <person name="Mirabito P."/>
            <person name="Miskei M."/>
            <person name="Mos M."/>
            <person name="Mullins J."/>
            <person name="Nelson D.R."/>
            <person name="Nielsen J."/>
            <person name="Oakley B.R."/>
            <person name="Osmani S.A."/>
            <person name="Pakula T."/>
            <person name="Paszewski A."/>
            <person name="Paulsen I."/>
            <person name="Pilsyk S."/>
            <person name="Pocsi I."/>
            <person name="Punt P.J."/>
            <person name="Ram A.F."/>
            <person name="Ren Q."/>
            <person name="Robellet X."/>
            <person name="Robson G."/>
            <person name="Seiboth B."/>
            <person name="van Solingen P."/>
            <person name="Specht T."/>
            <person name="Sun J."/>
            <person name="Taheri-Talesh N."/>
            <person name="Takeshita N."/>
            <person name="Ussery D."/>
            <person name="vanKuyk P.A."/>
            <person name="Visser H."/>
            <person name="van de Vondervoort P.J."/>
            <person name="de Vries R.P."/>
            <person name="Walton J."/>
            <person name="Xiang X."/>
            <person name="Xiong Y."/>
            <person name="Zeng A.P."/>
            <person name="Brandt B.W."/>
            <person name="Cornell M.J."/>
            <person name="van den Hondel C.A."/>
            <person name="Visser J."/>
            <person name="Oliver S.G."/>
            <person name="Turner G."/>
        </authorList>
    </citation>
    <scope>GENOME REANNOTATION</scope>
    <source>
        <strain evidence="13">FGSC A4 / ATCC 38163 / CBS 112.46 / NRRL 194 / M139</strain>
    </source>
</reference>
<keyword evidence="13" id="KW-1185">Reference proteome</keyword>
<evidence type="ECO:0000256" key="10">
    <source>
        <dbReference type="PIRNR" id="PIRNR002450"/>
    </source>
</evidence>
<feature type="compositionally biased region" description="Acidic residues" evidence="11">
    <location>
        <begin position="253"/>
        <end position="262"/>
    </location>
</feature>
<dbReference type="GeneID" id="2868956"/>
<evidence type="ECO:0000313" key="13">
    <source>
        <dbReference type="Proteomes" id="UP000000560"/>
    </source>
</evidence>
<dbReference type="RefSeq" id="XP_681298.1">
    <property type="nucleotide sequence ID" value="XM_676206.1"/>
</dbReference>
<feature type="transmembrane region" description="Helical" evidence="10">
    <location>
        <begin position="396"/>
        <end position="420"/>
    </location>
</feature>
<evidence type="ECO:0000256" key="11">
    <source>
        <dbReference type="SAM" id="MobiDB-lite"/>
    </source>
</evidence>
<dbReference type="GO" id="GO:0005886">
    <property type="term" value="C:plasma membrane"/>
    <property type="evidence" value="ECO:0000318"/>
    <property type="project" value="GO_Central"/>
</dbReference>
<accession>C8V5U5</accession>
<dbReference type="PANTHER" id="PTHR31064:SF30">
    <property type="entry name" value="HIGH-AFFINITY POTASSIUM TRANSPORT PROTEIN-RELATED"/>
    <property type="match status" value="1"/>
</dbReference>
<feature type="region of interest" description="Disordered" evidence="11">
    <location>
        <begin position="235"/>
        <end position="335"/>
    </location>
</feature>
<feature type="transmembrane region" description="Helical" evidence="10">
    <location>
        <begin position="465"/>
        <end position="491"/>
    </location>
</feature>
<feature type="compositionally biased region" description="Basic and acidic residues" evidence="11">
    <location>
        <begin position="263"/>
        <end position="281"/>
    </location>
</feature>
<feature type="compositionally biased region" description="Polar residues" evidence="11">
    <location>
        <begin position="175"/>
        <end position="201"/>
    </location>
</feature>
<keyword evidence="3 10" id="KW-0813">Transport</keyword>
<gene>
    <name evidence="12" type="ORF">ANIA_08029</name>
</gene>
<evidence type="ECO:0000256" key="5">
    <source>
        <dbReference type="ARBA" id="ARBA00022692"/>
    </source>
</evidence>
<dbReference type="PANTHER" id="PTHR31064">
    <property type="entry name" value="POTASSIUM TRANSPORT PROTEIN DDB_G0292412-RELATED"/>
    <property type="match status" value="1"/>
</dbReference>
<reference evidence="13" key="1">
    <citation type="journal article" date="2005" name="Nature">
        <title>Sequencing of Aspergillus nidulans and comparative analysis with A. fumigatus and A. oryzae.</title>
        <authorList>
            <person name="Galagan J.E."/>
            <person name="Calvo S.E."/>
            <person name="Cuomo C."/>
            <person name="Ma L.J."/>
            <person name="Wortman J.R."/>
            <person name="Batzoglou S."/>
            <person name="Lee S.I."/>
            <person name="Basturkmen M."/>
            <person name="Spevak C.C."/>
            <person name="Clutterbuck J."/>
            <person name="Kapitonov V."/>
            <person name="Jurka J."/>
            <person name="Scazzocchio C."/>
            <person name="Farman M."/>
            <person name="Butler J."/>
            <person name="Purcell S."/>
            <person name="Harris S."/>
            <person name="Braus G.H."/>
            <person name="Draht O."/>
            <person name="Busch S."/>
            <person name="D'Enfert C."/>
            <person name="Bouchier C."/>
            <person name="Goldman G.H."/>
            <person name="Bell-Pedersen D."/>
            <person name="Griffiths-Jones S."/>
            <person name="Doonan J.H."/>
            <person name="Yu J."/>
            <person name="Vienken K."/>
            <person name="Pain A."/>
            <person name="Freitag M."/>
            <person name="Selker E.U."/>
            <person name="Archer D.B."/>
            <person name="Penalva M.A."/>
            <person name="Oakley B.R."/>
            <person name="Momany M."/>
            <person name="Tanaka T."/>
            <person name="Kumagai T."/>
            <person name="Asai K."/>
            <person name="Machida M."/>
            <person name="Nierman W.C."/>
            <person name="Denning D.W."/>
            <person name="Caddick M."/>
            <person name="Hynes M."/>
            <person name="Paoletti M."/>
            <person name="Fischer R."/>
            <person name="Miller B."/>
            <person name="Dyer P."/>
            <person name="Sachs M.S."/>
            <person name="Osmani S.A."/>
            <person name="Birren B.W."/>
        </authorList>
    </citation>
    <scope>NUCLEOTIDE SEQUENCE [LARGE SCALE GENOMIC DNA]</scope>
    <source>
        <strain evidence="13">FGSC A4 / ATCC 38163 / CBS 112.46 / NRRL 194 / M139</strain>
    </source>
</reference>
<dbReference type="EMBL" id="BN001302">
    <property type="protein sequence ID" value="CBF73735.1"/>
    <property type="molecule type" value="Genomic_DNA"/>
</dbReference>
<evidence type="ECO:0000256" key="6">
    <source>
        <dbReference type="ARBA" id="ARBA00022958"/>
    </source>
</evidence>
<feature type="transmembrane region" description="Helical" evidence="10">
    <location>
        <begin position="527"/>
        <end position="549"/>
    </location>
</feature>
<feature type="region of interest" description="Disordered" evidence="11">
    <location>
        <begin position="767"/>
        <end position="829"/>
    </location>
</feature>
<feature type="transmembrane region" description="Helical" evidence="10">
    <location>
        <begin position="83"/>
        <end position="108"/>
    </location>
</feature>
<evidence type="ECO:0000256" key="7">
    <source>
        <dbReference type="ARBA" id="ARBA00022989"/>
    </source>
</evidence>
<dbReference type="STRING" id="227321.Q5AUK1"/>
<feature type="compositionally biased region" description="Basic and acidic residues" evidence="11">
    <location>
        <begin position="316"/>
        <end position="326"/>
    </location>
</feature>
<accession>Q5AUK1</accession>
<dbReference type="InterPro" id="IPR004773">
    <property type="entry name" value="K/Na_transp_Trk1/HKT1"/>
</dbReference>
<dbReference type="OrthoDB" id="9999863at2759"/>
<keyword evidence="8 10" id="KW-0406">Ion transport</keyword>
<name>Q5AUK1_EMENI</name>
<dbReference type="GO" id="GO:1990573">
    <property type="term" value="P:potassium ion import across plasma membrane"/>
    <property type="evidence" value="ECO:0000318"/>
    <property type="project" value="GO_Central"/>
</dbReference>
<keyword evidence="7 10" id="KW-1133">Transmembrane helix</keyword>
<protein>
    <recommendedName>
        <fullName evidence="10">Potassium transport protein</fullName>
    </recommendedName>
</protein>
<dbReference type="InterPro" id="IPR051143">
    <property type="entry name" value="TrkH_K-transport"/>
</dbReference>
<dbReference type="PIRSF" id="PIRSF002450">
    <property type="entry name" value="K+_transpter_TRK"/>
    <property type="match status" value="1"/>
</dbReference>
<evidence type="ECO:0000256" key="8">
    <source>
        <dbReference type="ARBA" id="ARBA00023065"/>
    </source>
</evidence>
<proteinExistence type="inferred from homology"/>
<comment type="similarity">
    <text evidence="2 10">Belongs to the TrkH potassium transport family.</text>
</comment>
<feature type="compositionally biased region" description="Polar residues" evidence="11">
    <location>
        <begin position="767"/>
        <end position="788"/>
    </location>
</feature>
<dbReference type="eggNOG" id="KOG1341">
    <property type="taxonomic scope" value="Eukaryota"/>
</dbReference>
<dbReference type="KEGG" id="ani:ANIA_08029"/>
<dbReference type="InterPro" id="IPR015958">
    <property type="entry name" value="Trk1_fungi"/>
</dbReference>
<evidence type="ECO:0000256" key="3">
    <source>
        <dbReference type="ARBA" id="ARBA00022448"/>
    </source>
</evidence>
<organism evidence="12 13">
    <name type="scientific">Emericella nidulans (strain FGSC A4 / ATCC 38163 / CBS 112.46 / NRRL 194 / M139)</name>
    <name type="common">Aspergillus nidulans</name>
    <dbReference type="NCBI Taxonomy" id="227321"/>
    <lineage>
        <taxon>Eukaryota</taxon>
        <taxon>Fungi</taxon>
        <taxon>Dikarya</taxon>
        <taxon>Ascomycota</taxon>
        <taxon>Pezizomycotina</taxon>
        <taxon>Eurotiomycetes</taxon>
        <taxon>Eurotiomycetidae</taxon>
        <taxon>Eurotiales</taxon>
        <taxon>Aspergillaceae</taxon>
        <taxon>Aspergillus</taxon>
        <taxon>Aspergillus subgen. Nidulantes</taxon>
    </lineage>
</organism>
<keyword evidence="6 10" id="KW-0630">Potassium</keyword>
<dbReference type="Proteomes" id="UP000000560">
    <property type="component" value="Chromosome II"/>
</dbReference>
<keyword evidence="5 10" id="KW-0812">Transmembrane</keyword>
<evidence type="ECO:0000256" key="9">
    <source>
        <dbReference type="ARBA" id="ARBA00023136"/>
    </source>
</evidence>
<keyword evidence="9 10" id="KW-0472">Membrane</keyword>
<dbReference type="InParanoid" id="Q5AUK1"/>
<dbReference type="InterPro" id="IPR003445">
    <property type="entry name" value="Cat_transpt"/>
</dbReference>
<feature type="region of interest" description="Disordered" evidence="11">
    <location>
        <begin position="162"/>
        <end position="201"/>
    </location>
</feature>